<dbReference type="CDD" id="cd00176">
    <property type="entry name" value="SPEC"/>
    <property type="match status" value="4"/>
</dbReference>
<dbReference type="Pfam" id="PF21020">
    <property type="entry name" value="Spectrin_4"/>
    <property type="match status" value="1"/>
</dbReference>
<feature type="region of interest" description="Disordered" evidence="4">
    <location>
        <begin position="1783"/>
        <end position="1839"/>
    </location>
</feature>
<evidence type="ECO:0000313" key="7">
    <source>
        <dbReference type="Proteomes" id="UP000729913"/>
    </source>
</evidence>
<evidence type="ECO:0000256" key="4">
    <source>
        <dbReference type="SAM" id="MobiDB-lite"/>
    </source>
</evidence>
<dbReference type="Pfam" id="PF00435">
    <property type="entry name" value="Spectrin"/>
    <property type="match status" value="1"/>
</dbReference>
<dbReference type="GO" id="GO:0005198">
    <property type="term" value="F:structural molecule activity"/>
    <property type="evidence" value="ECO:0007669"/>
    <property type="project" value="TreeGrafter"/>
</dbReference>
<dbReference type="GO" id="GO:0005737">
    <property type="term" value="C:cytoplasm"/>
    <property type="evidence" value="ECO:0007669"/>
    <property type="project" value="TreeGrafter"/>
</dbReference>
<keyword evidence="2" id="KW-0677">Repeat</keyword>
<name>A0A8J5QWF9_9HYME</name>
<feature type="compositionally biased region" description="Polar residues" evidence="4">
    <location>
        <begin position="1181"/>
        <end position="1190"/>
    </location>
</feature>
<accession>A0A8J5QWF9</accession>
<comment type="caution">
    <text evidence="6">The sequence shown here is derived from an EMBL/GenBank/DDBJ whole genome shotgun (WGS) entry which is preliminary data.</text>
</comment>
<evidence type="ECO:0000256" key="2">
    <source>
        <dbReference type="ARBA" id="ARBA00022737"/>
    </source>
</evidence>
<dbReference type="Pfam" id="PF17902">
    <property type="entry name" value="SH3_10"/>
    <property type="match status" value="1"/>
</dbReference>
<feature type="compositionally biased region" description="Polar residues" evidence="4">
    <location>
        <begin position="1162"/>
        <end position="1172"/>
    </location>
</feature>
<keyword evidence="3" id="KW-0175">Coiled coil</keyword>
<evidence type="ECO:0000259" key="5">
    <source>
        <dbReference type="Pfam" id="PF17902"/>
    </source>
</evidence>
<dbReference type="PANTHER" id="PTHR23169:SF23">
    <property type="entry name" value="SHORT STOP, ISOFORM H"/>
    <property type="match status" value="1"/>
</dbReference>
<evidence type="ECO:0000256" key="1">
    <source>
        <dbReference type="ARBA" id="ARBA00022553"/>
    </source>
</evidence>
<protein>
    <recommendedName>
        <fullName evidence="5">Desmoplakin SH3 domain-containing protein</fullName>
    </recommendedName>
</protein>
<dbReference type="Pfam" id="PF21019">
    <property type="entry name" value="Spectrin_3"/>
    <property type="match status" value="1"/>
</dbReference>
<dbReference type="FunFam" id="1.20.58.60:FF:000053">
    <property type="entry name" value="Short stop, isoform K"/>
    <property type="match status" value="1"/>
</dbReference>
<feature type="compositionally biased region" description="Basic and acidic residues" evidence="4">
    <location>
        <begin position="1192"/>
        <end position="1202"/>
    </location>
</feature>
<dbReference type="GO" id="GO:0005882">
    <property type="term" value="C:intermediate filament"/>
    <property type="evidence" value="ECO:0007669"/>
    <property type="project" value="TreeGrafter"/>
</dbReference>
<gene>
    <name evidence="6" type="ORF">G9C98_005707</name>
</gene>
<dbReference type="InterPro" id="IPR043197">
    <property type="entry name" value="Plakin"/>
</dbReference>
<dbReference type="GO" id="GO:0042060">
    <property type="term" value="P:wound healing"/>
    <property type="evidence" value="ECO:0007669"/>
    <property type="project" value="TreeGrafter"/>
</dbReference>
<reference evidence="6" key="2">
    <citation type="submission" date="2021-04" db="EMBL/GenBank/DDBJ databases">
        <title>Genome-wide patterns of bracovirus chromosomal integration into multiple host tissues during parasitism.</title>
        <authorList>
            <person name="Chebbi M.A.C."/>
        </authorList>
    </citation>
    <scope>NUCLEOTIDE SEQUENCE</scope>
    <source>
        <tissue evidence="6">Whole body</tissue>
    </source>
</reference>
<dbReference type="PANTHER" id="PTHR23169">
    <property type="entry name" value="ENVOPLAKIN"/>
    <property type="match status" value="1"/>
</dbReference>
<evidence type="ECO:0000256" key="3">
    <source>
        <dbReference type="SAM" id="Coils"/>
    </source>
</evidence>
<feature type="region of interest" description="Disordered" evidence="4">
    <location>
        <begin position="1136"/>
        <end position="1209"/>
    </location>
</feature>
<reference evidence="6" key="1">
    <citation type="submission" date="2020-03" db="EMBL/GenBank/DDBJ databases">
        <authorList>
            <person name="Chebbi M.A."/>
            <person name="Drezen J.M."/>
        </authorList>
    </citation>
    <scope>NUCLEOTIDE SEQUENCE</scope>
    <source>
        <tissue evidence="6">Whole body</tissue>
    </source>
</reference>
<dbReference type="InterPro" id="IPR002017">
    <property type="entry name" value="Spectrin_repeat"/>
</dbReference>
<dbReference type="GO" id="GO:0045104">
    <property type="term" value="P:intermediate filament cytoskeleton organization"/>
    <property type="evidence" value="ECO:0007669"/>
    <property type="project" value="InterPro"/>
</dbReference>
<dbReference type="OrthoDB" id="2250192at2759"/>
<dbReference type="SMART" id="SM00250">
    <property type="entry name" value="PLEC"/>
    <property type="match status" value="35"/>
</dbReference>
<feature type="domain" description="Desmoplakin SH3" evidence="5">
    <location>
        <begin position="579"/>
        <end position="642"/>
    </location>
</feature>
<keyword evidence="7" id="KW-1185">Reference proteome</keyword>
<dbReference type="GO" id="GO:0016020">
    <property type="term" value="C:membrane"/>
    <property type="evidence" value="ECO:0007669"/>
    <property type="project" value="TreeGrafter"/>
</dbReference>
<sequence length="4328" mass="483158">MLPAKYSNRGSAVRFCPRYVDTPEPDEKSLITYISSLYDVFPEPPPIHPLYDAEAQRRSAEYRELATSLHMWMREKIVIMQERAFPPTLIEMKKLAADNAKFKNEEVPSRYRDKQRLTHIFRELEKYFEAVGEIDMEPELHIDVVDKNWNRLMMLHQEREQAVIDEIKRLERLQRLAEKVHREMKSTDNRLEELERRVEDEARRLDRLHPLEAKHAVDLLEQDIRNTEIQIQNIFTDIHTLTEGKYSQAGELHKRVQKLHQRWVALRSLLHKRLVQPLSAVSFPVEERVVTKHRTTVHETRLVDTNPHFRNLHDCIDWCKNKLKQLQDADYGSDLPSVKNELDIHQREHKNIDQFHSKVDKCIHAKNNFHGEELALYSQHLSTLQKIYSELLTTSNKRMSDLDTLHDFIQSATGELVWLNAKEDIEVTRDWSDKNLNVQSIVQYYESLMNDLEKREIQFSAVQDRGEALVLQHHPAAKTIEAYMSAMQSQWAWLLQLTLCLEVHLKYATQSQQFFKDVQQAEQWISKRDEVLNTIYSQSDFSLDEGERLLKGMQELREELNSYGDNVQRLVDQAGNIVPMKQRRHPVTRPLQVTCICTYKQANMSIDKNELCTLYDNSGRVKWRVKNSLGVESPVPGVCFTLQPPDKDALDAAERLRRQYDRSVSLWQRKQLRLRQNMIFATIKVVKGWDLPQFLAMGQDQRTAIRRALNEDAEKLLSEGDPADPQLRRLKREIADVNRLFDDFEKRARAEEESKNAGRIFTDQVSALQQALDEAERVLNIRIASPLPRDLDSLEHMVLEHKDFEQKLQRLAPDYEQVQQTFRGITLKTPVMRNKLDNVMSKWNQLWNVSNLYIERLKCIEIVLSGLEENTSGITELEIKLASYSELPSDVKGLQIVLEDLMILQNAISQQQISIDQLNDDAHNARRLVEKSRPGHRGPHSDMDRLDAEVNRLNARWTNICGQLVDRLRSAETAYGLAQQYHSSYQNEVDFVDESYCKLESTPAQELETAKNLLNRVCDRAAAIEVVNVTGGRLIREGKIYGQRLRAFKEQLEELCPSLDASVKRPRRDSVTTVDVIAHDLDNLNRRYSTLVSLCRELMLKFAHQYPEDISLQRALQEQRPLRTFRTEFNIYESTTSEERYTSTTTHYTQSQYSSERYESSNQIQRVSSRETSPVKKPHGNHTSSFTTNGDGIRETEIDGSRTYKTSVNSSMQINEIKSLRRRQRSEDNGIDVDNVIEARGIIHPTTGQVLTVGEAISLRILDVRNGRIATSIDGRTSVTIEEAVALNLIDVELARRLLGPCGVVSEKNRMSLLEAIQRELFDAEREKSEDRVKVTCVSTAGISVADAMRQGLLDPETGLFVTDNGEMMTIQEAYSRGFITKINTTVKIKRGALALADAISQGLVDDRLGQIIDRNTGESYLLDEAIQRGIIDPDVREIVDVRNDTKITITEAINQGIINVKNGKYVQGFSLEKLSFKEARRRQLIVKPMTLKDCCDLEVIDDKGKIFSPNHTRKLGILEAISCGVLDTDNIKSVSDTRSGDLLTLSDAIASGIIKVDCGRYVNLKTHEELSIPEAVDRGLITSVAQKSIFDIDGFKDPISGEFISLNAALLKGLISPKSGGSFVVDLKTGRAVSFNEAVKSGHARPEVMEMLNRGIGVTENGKEISVLEAVLFELLDPKTGQLLDPRSKKPVPLEDAIKRGLITPDGAALLASLLNITVTTQTVTKTIKRYVTVTETGETITRDYKISYREAISRGLIDERTGEFTDPDSGRHFNLSEAIDQGLLSAPEARETERPSPKKTRDSPSKQMVFESTLYAKVNDLTPTPPPRKKLASPPRAIGTTTTIITHDLVQPDNDVRVNNSTIISVGVDSSKESCEIITDSSEKSSPSPTKNRSMNDHVSTVFIKSNDDVKKSVSLKIEKNLRNLTNEIETFIEKESESVEKEVFELPSDGWMLGDAIDQRLFDPVTGLFIIYGTDRLVSFEECIKLEIINPHSAVVVDPNNSRHVSLIRSLEKGILDATGHYVHPRKMTMKDAIDQGLVILYRKSSEVDQSNARMIQITKVTGKPDRVKVTTADNLSQDVKVSNSNEISLDPVQVSPGVIYDPETALVIFTESGQSSNILTAVSEGTLGTEAILVKDPETGKEISMAKAVEKNIVNPKTGIYVDEAGRKISLSDAAKFGLIAVVGAPLVAAAAAVEAVKKAMIKDPKTGEKIPREVAIERGLVTPDKVNQKFVTSVKESNGEDGLVEVLNKDVVTNQFNKLITEKHVEKAEKKEVNDITHDFTDQVDKAPSLAEQTRTRVTTEPKYQVTIGTAKTIPSPEIEAKAIVLQKMRKKVLTPKEAEETGLIDRDTAEILETTVLKNGEFDCSSGKVTDPQRGDVISINEAVERGIVDPESGNILVPLARSLSIPGLYNQGLLEREEGKVVHPETGQHLSLKEAIVCEIVDPLSTMTSQNGKKLTLQSSIECDDIDADKSVVHSEKGDLNLVEATELNKFDEVESMSAVSLPPVGMTFSVALQRGLVNTAEQIVTHPLTGQQFTVDEAIKNEFIMSLPYPAAPESIEVTKVLKAGLINKDKAAFNDPKTGRTIPINEALESGQLVVGSKSKTESSTITAIVETLTSYQTVTTKTIQLSPGYSLLDSNQVQNIKTGEIISMADAQKQGIVKDEESEDQAVKVPFSDAVEQGLVDMNAGTFTNPDTRAVMSIGQAIEDGILDTKPEDSQQSSTSMTVLEAANQIYDEKTEKFKDPKTNKSYSLTEAMEVGLIEADSLVYDVKSSVQITTKEAVERGLLDPMTGKVKNERGNSISIADAAKLGLLAVIAAPVLAGKAIVDAVKNRKSADRRPTMLPVPESPAHQPQIKENKLKEIAEKSKIKENLVAESKESERMDVSLDSESHPVQITLEEAIENDLIDPSSCKIVIGQRELPYTVQTALDTNEIQLTETIVVLNQTRISIIEEKPRFRIEIFRNLTTQYLSDHGVYDLESDKFLDPYSETTIAFNEFVLDLEIFDPDNVWVKDLSSKTNEYVSLREAINKPLVDRNIGYMVDPKSGKKIPFCEAVQAGMIIQRPVNREESLSLTLQEAIQSGICDSVSGNLQDPRSGEQLSLADAVESGLIDVDSVSIRNPANDEIIPLAEAVESGVVDLARGVIVNIETHSKVSIREGFLKGLVLPGLRKPISLEAVITKGWYDSQSGNIKDPMTQQLIDIDEAVGRGIVDAFITECQDTKAGSFLSLDDALTVKLVNPKTGRLRDTKAGELLPLDVALDKKLIITTPFVPSFIDVIIQEYYSPKTGLVLNPMTGDESTMKHALTTGYVDSRMIKIKDDRSETVASLRDAEKSGLIDLEKGVLLHPHSMTLDVALEKGYILNTTKPWTLQEALAHQSYNPITGRFLMDGDRLPLEEAITKGLISHDSPSVKDPRSGDVITLSDAIKFGLIDPKSGTALDPSTGTALSLTDAMDRGLVVPAKRKISLPEAVFKGFYDPKTGQFTSLETRERLPTDRAIKEGVIDPTSAIVRDQHGELITFSKAIKDRIIDPKSGTVITEEGKTMDFHEAFEKGVLLEARRPMSFSEAILKGILDRKTNLFLDPRTGTYLTIAQAIEKHLIDADSVTVKDAKTEFSKKIALKEAIRIGLLNGATGKVKDSTQNNLEISLSEAYETGIIVDNKAAISVQRAIHQGLYDDKTGKIIDPSTGRSITLHEAMRMCVISPKLVCYWDKRTETLLSLAETCRAGVIDRRTGMFKEPGANCSIPLSMALQLGLIVDIEGAGFSLYEAVHMGMYDVPSGKFIHPLTNKKLTLSEACQAELINPVISFVKNSKTNRYIPLSEAISEGIIDDVRGTYTQVELNKTINLVEAKNKGFIVPSNRPISIEDAVKCGLYRADNGKFIDPSTNAFCDIVQAINSGLIDPDTTALKDTTSGQIKSLQQGISDDTIDVFRGQILDPKTKRSYTIDIALERGLLVTIDKPLTQQTERKNSLELQNAKEKLVKECSIEEAVRFELLNPTKCFVKDPKTGKFIILSKALADDLVNASKRGTIDPQSEKMTQRIVRFEEVNVYLVEPISFDLAVEREILSIETAKLTDPITNEEITLKESVSRGIIDSDTVLIKDFQKKKLVTLPEAFRKGIMDGEKGSVLDTETSKLNSLSKAVESGLLTTQKRGLSFIETLEFGIYNPTTGAFSDPFTVTSLVDRKRLTLSQVLESGLVDPSTTVIKDPVTGEISSLLEGINEGKIDPVAGRFRLDSQPDLNFLQALDRGFILAAEARQAVQEKYKLCDETLTKLLQWVTEIEDKLAHQDVVKEDIEELRNQINTMRVCFFFFFFYNSYLN</sequence>
<dbReference type="GO" id="GO:0031122">
    <property type="term" value="P:cytoplasmic microtubule organization"/>
    <property type="evidence" value="ECO:0007669"/>
    <property type="project" value="TreeGrafter"/>
</dbReference>
<dbReference type="InterPro" id="IPR001101">
    <property type="entry name" value="Plectin_repeat"/>
</dbReference>
<dbReference type="SMART" id="SM00150">
    <property type="entry name" value="SPEC"/>
    <property type="match status" value="6"/>
</dbReference>
<feature type="compositionally biased region" description="Basic and acidic residues" evidence="4">
    <location>
        <begin position="1790"/>
        <end position="1806"/>
    </location>
</feature>
<proteinExistence type="predicted"/>
<dbReference type="EMBL" id="JAAOIC020000047">
    <property type="protein sequence ID" value="KAG8037497.1"/>
    <property type="molecule type" value="Genomic_DNA"/>
</dbReference>
<dbReference type="InterPro" id="IPR041615">
    <property type="entry name" value="Desmoplakin_SH3"/>
</dbReference>
<keyword evidence="1" id="KW-0597">Phosphoprotein</keyword>
<dbReference type="InterPro" id="IPR018159">
    <property type="entry name" value="Spectrin/alpha-actinin"/>
</dbReference>
<dbReference type="Proteomes" id="UP000729913">
    <property type="component" value="Unassembled WGS sequence"/>
</dbReference>
<evidence type="ECO:0000313" key="6">
    <source>
        <dbReference type="EMBL" id="KAG8037497.1"/>
    </source>
</evidence>
<dbReference type="InterPro" id="IPR049538">
    <property type="entry name" value="PCN-like_spectrin-like_rpt"/>
</dbReference>
<organism evidence="6 7">
    <name type="scientific">Cotesia typhae</name>
    <dbReference type="NCBI Taxonomy" id="2053667"/>
    <lineage>
        <taxon>Eukaryota</taxon>
        <taxon>Metazoa</taxon>
        <taxon>Ecdysozoa</taxon>
        <taxon>Arthropoda</taxon>
        <taxon>Hexapoda</taxon>
        <taxon>Insecta</taxon>
        <taxon>Pterygota</taxon>
        <taxon>Neoptera</taxon>
        <taxon>Endopterygota</taxon>
        <taxon>Hymenoptera</taxon>
        <taxon>Apocrita</taxon>
        <taxon>Ichneumonoidea</taxon>
        <taxon>Braconidae</taxon>
        <taxon>Microgastrinae</taxon>
        <taxon>Cotesia</taxon>
    </lineage>
</organism>
<feature type="compositionally biased region" description="Low complexity" evidence="4">
    <location>
        <begin position="1142"/>
        <end position="1155"/>
    </location>
</feature>
<dbReference type="GO" id="GO:0030056">
    <property type="term" value="C:hemidesmosome"/>
    <property type="evidence" value="ECO:0007669"/>
    <property type="project" value="TreeGrafter"/>
</dbReference>
<dbReference type="FunFam" id="1.20.58.60:FF:000055">
    <property type="entry name" value="Short stop, isoform K"/>
    <property type="match status" value="1"/>
</dbReference>
<feature type="coiled-coil region" evidence="3">
    <location>
        <begin position="170"/>
        <end position="204"/>
    </location>
</feature>